<comment type="caution">
    <text evidence="1">The sequence shown here is derived from an EMBL/GenBank/DDBJ whole genome shotgun (WGS) entry which is preliminary data.</text>
</comment>
<evidence type="ECO:0000313" key="1">
    <source>
        <dbReference type="EMBL" id="KAK9723784.1"/>
    </source>
</evidence>
<dbReference type="PANTHER" id="PTHR36310:SF1">
    <property type="entry name" value="CYCLIN-DEPENDENT PROTEIN KINASE INHIBITOR SMR11"/>
    <property type="match status" value="1"/>
</dbReference>
<dbReference type="EMBL" id="JBDFQZ010000005">
    <property type="protein sequence ID" value="KAK9723784.1"/>
    <property type="molecule type" value="Genomic_DNA"/>
</dbReference>
<dbReference type="InterPro" id="IPR038971">
    <property type="entry name" value="SMR11/SMR16"/>
</dbReference>
<dbReference type="AlphaFoldDB" id="A0AAW1KWS3"/>
<evidence type="ECO:0000313" key="2">
    <source>
        <dbReference type="Proteomes" id="UP001443914"/>
    </source>
</evidence>
<proteinExistence type="predicted"/>
<gene>
    <name evidence="1" type="ORF">RND81_05G024900</name>
</gene>
<accession>A0AAW1KWS3</accession>
<reference evidence="1 2" key="1">
    <citation type="submission" date="2024-03" db="EMBL/GenBank/DDBJ databases">
        <title>WGS assembly of Saponaria officinalis var. Norfolk2.</title>
        <authorList>
            <person name="Jenkins J."/>
            <person name="Shu S."/>
            <person name="Grimwood J."/>
            <person name="Barry K."/>
            <person name="Goodstein D."/>
            <person name="Schmutz J."/>
            <person name="Leebens-Mack J."/>
            <person name="Osbourn A."/>
        </authorList>
    </citation>
    <scope>NUCLEOTIDE SEQUENCE [LARGE SCALE GENOMIC DNA]</scope>
    <source>
        <strain evidence="2">cv. Norfolk2</strain>
        <strain evidence="1">JIC</strain>
        <tissue evidence="1">Leaf</tissue>
    </source>
</reference>
<sequence length="237" mass="26405">METQLNIDRMKEMDYHNAHSSRHYVLENGKTTSHLRDFDVAVVCDGVGIDDKKGAALCPITPISRRKNGKSVLVISTPLTLETPQSWTVEGFNTVSSDDDSPRTPEQGVFNPFAPGPERLCLAPLSKKLVKERTKVVARRLDFDHVYEPLSSFKDEDIRLENILFETVYETILESILLKQTEDFLAENHGLEFSGCCTPTSSHPLTGISDTCPGAPPKATTRKSVNVDPGLCRRLEF</sequence>
<name>A0AAW1KWS3_SAPOF</name>
<dbReference type="EMBL" id="JBDFQZ010000005">
    <property type="protein sequence ID" value="KAK9723783.1"/>
    <property type="molecule type" value="Genomic_DNA"/>
</dbReference>
<organism evidence="1 2">
    <name type="scientific">Saponaria officinalis</name>
    <name type="common">Common soapwort</name>
    <name type="synonym">Lychnis saponaria</name>
    <dbReference type="NCBI Taxonomy" id="3572"/>
    <lineage>
        <taxon>Eukaryota</taxon>
        <taxon>Viridiplantae</taxon>
        <taxon>Streptophyta</taxon>
        <taxon>Embryophyta</taxon>
        <taxon>Tracheophyta</taxon>
        <taxon>Spermatophyta</taxon>
        <taxon>Magnoliopsida</taxon>
        <taxon>eudicotyledons</taxon>
        <taxon>Gunneridae</taxon>
        <taxon>Pentapetalae</taxon>
        <taxon>Caryophyllales</taxon>
        <taxon>Caryophyllaceae</taxon>
        <taxon>Caryophylleae</taxon>
        <taxon>Saponaria</taxon>
    </lineage>
</organism>
<dbReference type="Proteomes" id="UP001443914">
    <property type="component" value="Unassembled WGS sequence"/>
</dbReference>
<keyword evidence="2" id="KW-1185">Reference proteome</keyword>
<protein>
    <submittedName>
        <fullName evidence="1">Uncharacterized protein</fullName>
    </submittedName>
</protein>
<dbReference type="PANTHER" id="PTHR36310">
    <property type="entry name" value="CYCLIN-DEPENDENT PROTEIN KINASE INHIBITOR SMR11"/>
    <property type="match status" value="1"/>
</dbReference>